<name>A0A1L3FAB0_BRAJP</name>
<reference evidence="1 2" key="1">
    <citation type="submission" date="2016-11" db="EMBL/GenBank/DDBJ databases">
        <title>Complete Genome Sequence of Bradyrhizobium sp. strain J5, an isolated from soybean nodule in Hokkaido.</title>
        <authorList>
            <person name="Kanehara K."/>
        </authorList>
    </citation>
    <scope>NUCLEOTIDE SEQUENCE [LARGE SCALE GENOMIC DNA]</scope>
    <source>
        <strain evidence="1 2">J5</strain>
    </source>
</reference>
<proteinExistence type="predicted"/>
<dbReference type="Proteomes" id="UP000181962">
    <property type="component" value="Chromosome"/>
</dbReference>
<protein>
    <submittedName>
        <fullName evidence="1">Uncharacterized protein</fullName>
    </submittedName>
</protein>
<evidence type="ECO:0000313" key="2">
    <source>
        <dbReference type="Proteomes" id="UP000181962"/>
    </source>
</evidence>
<evidence type="ECO:0000313" key="1">
    <source>
        <dbReference type="EMBL" id="APG10240.1"/>
    </source>
</evidence>
<gene>
    <name evidence="1" type="ORF">BKD09_18085</name>
</gene>
<sequence length="77" mass="7838">MKHAGIDIRIGRLVVDASRHSEAAGLADAIGQALQQRLTGSANEASTVHAEAPRAVADRIAARLTTTSGAGAPRGKP</sequence>
<dbReference type="AlphaFoldDB" id="A0A1L3FAB0"/>
<accession>A0A1L3FAB0</accession>
<organism evidence="1 2">
    <name type="scientific">Bradyrhizobium japonicum</name>
    <dbReference type="NCBI Taxonomy" id="375"/>
    <lineage>
        <taxon>Bacteria</taxon>
        <taxon>Pseudomonadati</taxon>
        <taxon>Pseudomonadota</taxon>
        <taxon>Alphaproteobacteria</taxon>
        <taxon>Hyphomicrobiales</taxon>
        <taxon>Nitrobacteraceae</taxon>
        <taxon>Bradyrhizobium</taxon>
    </lineage>
</organism>
<dbReference type="OrthoDB" id="8253819at2"/>
<dbReference type="EMBL" id="CP017637">
    <property type="protein sequence ID" value="APG10240.1"/>
    <property type="molecule type" value="Genomic_DNA"/>
</dbReference>
<dbReference type="RefSeq" id="WP_071911622.1">
    <property type="nucleotide sequence ID" value="NZ_CP017637.1"/>
</dbReference>